<name>A0A6S6R363_9FIRM</name>
<evidence type="ECO:0000313" key="3">
    <source>
        <dbReference type="Proteomes" id="UP000515561"/>
    </source>
</evidence>
<dbReference type="AlphaFoldDB" id="A0A6S6R363"/>
<evidence type="ECO:0000313" key="2">
    <source>
        <dbReference type="EMBL" id="BCJ95779.1"/>
    </source>
</evidence>
<sequence>MEGLFNHKKSFYIGSILPDCVPSFITRRHTIDETFEILENEIKKITDDYEAERGLTRYYTRHLGVITHYIADYFTYPHNRSFTGTMKEHCLYERDLKFALKEYVKSEDAIKARDKSHTMETVEEILQFIRQMHEEYLKVVGKIKNDCMYIVELCHKVVDAILKIFEFNYLQLGIGEMEAA</sequence>
<accession>A0A6S6R363</accession>
<dbReference type="SUPFAM" id="SSF48537">
    <property type="entry name" value="Phospholipase C/P1 nuclease"/>
    <property type="match status" value="1"/>
</dbReference>
<protein>
    <recommendedName>
        <fullName evidence="1">Phospholipase C/D domain-containing protein</fullName>
    </recommendedName>
</protein>
<dbReference type="Pfam" id="PF00882">
    <property type="entry name" value="Zn_dep_PLPC"/>
    <property type="match status" value="1"/>
</dbReference>
<dbReference type="InterPro" id="IPR029002">
    <property type="entry name" value="PLPC/GPLD1"/>
</dbReference>
<dbReference type="Proteomes" id="UP000515561">
    <property type="component" value="Chromosome"/>
</dbReference>
<reference evidence="2 3" key="1">
    <citation type="journal article" date="2016" name="Int. J. Syst. Evol. Microbiol.">
        <title>Descriptions of Anaerotaenia torta gen. nov., sp. nov. and Anaerocolumna cellulosilytica gen. nov., sp. nov. isolated from a methanogenic reactor of cattle waste.</title>
        <authorList>
            <person name="Uek A."/>
            <person name="Ohtaki Y."/>
            <person name="Kaku N."/>
            <person name="Ueki K."/>
        </authorList>
    </citation>
    <scope>NUCLEOTIDE SEQUENCE [LARGE SCALE GENOMIC DNA]</scope>
    <source>
        <strain evidence="2 3">SN021</strain>
    </source>
</reference>
<gene>
    <name evidence="2" type="ORF">acsn021_33480</name>
</gene>
<evidence type="ECO:0000259" key="1">
    <source>
        <dbReference type="Pfam" id="PF00882"/>
    </source>
</evidence>
<dbReference type="EMBL" id="AP023367">
    <property type="protein sequence ID" value="BCJ95779.1"/>
    <property type="molecule type" value="Genomic_DNA"/>
</dbReference>
<proteinExistence type="predicted"/>
<dbReference type="InterPro" id="IPR008947">
    <property type="entry name" value="PLipase_C/P1_nuclease_dom_sf"/>
</dbReference>
<keyword evidence="3" id="KW-1185">Reference proteome</keyword>
<dbReference type="GO" id="GO:0016788">
    <property type="term" value="F:hydrolase activity, acting on ester bonds"/>
    <property type="evidence" value="ECO:0007669"/>
    <property type="project" value="InterPro"/>
</dbReference>
<organism evidence="2 3">
    <name type="scientific">Anaerocolumna cellulosilytica</name>
    <dbReference type="NCBI Taxonomy" id="433286"/>
    <lineage>
        <taxon>Bacteria</taxon>
        <taxon>Bacillati</taxon>
        <taxon>Bacillota</taxon>
        <taxon>Clostridia</taxon>
        <taxon>Lachnospirales</taxon>
        <taxon>Lachnospiraceae</taxon>
        <taxon>Anaerocolumna</taxon>
    </lineage>
</organism>
<feature type="domain" description="Phospholipase C/D" evidence="1">
    <location>
        <begin position="4"/>
        <end position="140"/>
    </location>
</feature>
<dbReference type="KEGG" id="acel:acsn021_33480"/>